<accession>A0ACC2RS47</accession>
<evidence type="ECO:0000313" key="1">
    <source>
        <dbReference type="EMBL" id="KAJ9052825.1"/>
    </source>
</evidence>
<keyword evidence="2" id="KW-1185">Reference proteome</keyword>
<dbReference type="Proteomes" id="UP001165960">
    <property type="component" value="Unassembled WGS sequence"/>
</dbReference>
<name>A0ACC2RS47_9FUNG</name>
<protein>
    <submittedName>
        <fullName evidence="1">Uncharacterized protein</fullName>
    </submittedName>
</protein>
<evidence type="ECO:0000313" key="2">
    <source>
        <dbReference type="Proteomes" id="UP001165960"/>
    </source>
</evidence>
<proteinExistence type="predicted"/>
<gene>
    <name evidence="1" type="ORF">DSO57_1030347</name>
</gene>
<reference evidence="1" key="1">
    <citation type="submission" date="2022-04" db="EMBL/GenBank/DDBJ databases">
        <title>Genome of the entomopathogenic fungus Entomophthora muscae.</title>
        <authorList>
            <person name="Elya C."/>
            <person name="Lovett B.R."/>
            <person name="Lee E."/>
            <person name="Macias A.M."/>
            <person name="Hajek A.E."/>
            <person name="De Bivort B.L."/>
            <person name="Kasson M.T."/>
            <person name="De Fine Licht H.H."/>
            <person name="Stajich J.E."/>
        </authorList>
    </citation>
    <scope>NUCLEOTIDE SEQUENCE</scope>
    <source>
        <strain evidence="1">Berkeley</strain>
    </source>
</reference>
<comment type="caution">
    <text evidence="1">The sequence shown here is derived from an EMBL/GenBank/DDBJ whole genome shotgun (WGS) entry which is preliminary data.</text>
</comment>
<sequence length="412" mass="46481">MAATVVPTEDFTKPEQLGFDEKDQSDSGKFKFLLGLVKKLVGVSDIINLRLSLPSQVLDPIPNLEHFNWLDRPDYFAAMGSPADPLGRMINVLKYSFSKEISKAKYRIKKPYNSILGEHFLCSWDVALPEESDKKVKVTMLNEQTSHHPPVSAFWLECKETGVVARGCDHLSAKFTGTSIKVIPGELGKGIYITLSHHDNEEYHISHCNAYIQGWLTGTLYLALQDRVVISCPKSQIRVIYDFKPERWVGKARHAVEGIIFKYTPTYEQGFASHSDMPPDNLRLSDIPKADILAEISGSYKDKIFITRACGKEKEVLIDMGSLDSVPNSVKPIDQMDELESHRVWQDVTENILAKNFSQATKAKLAIEDAQRARAKARAENGEATWQPKYFKVLPKDQEHCPELLDDANPIY</sequence>
<dbReference type="EMBL" id="QTSX02006597">
    <property type="protein sequence ID" value="KAJ9052825.1"/>
    <property type="molecule type" value="Genomic_DNA"/>
</dbReference>
<organism evidence="1 2">
    <name type="scientific">Entomophthora muscae</name>
    <dbReference type="NCBI Taxonomy" id="34485"/>
    <lineage>
        <taxon>Eukaryota</taxon>
        <taxon>Fungi</taxon>
        <taxon>Fungi incertae sedis</taxon>
        <taxon>Zoopagomycota</taxon>
        <taxon>Entomophthoromycotina</taxon>
        <taxon>Entomophthoromycetes</taxon>
        <taxon>Entomophthorales</taxon>
        <taxon>Entomophthoraceae</taxon>
        <taxon>Entomophthora</taxon>
    </lineage>
</organism>